<gene>
    <name evidence="2" type="ORF">E2C01_086867</name>
</gene>
<feature type="compositionally biased region" description="Pro residues" evidence="1">
    <location>
        <begin position="71"/>
        <end position="82"/>
    </location>
</feature>
<dbReference type="EMBL" id="VSRR010089051">
    <property type="protein sequence ID" value="MPC91807.1"/>
    <property type="molecule type" value="Genomic_DNA"/>
</dbReference>
<keyword evidence="3" id="KW-1185">Reference proteome</keyword>
<accession>A0A5B7JEL5</accession>
<evidence type="ECO:0000313" key="3">
    <source>
        <dbReference type="Proteomes" id="UP000324222"/>
    </source>
</evidence>
<evidence type="ECO:0000313" key="2">
    <source>
        <dbReference type="EMBL" id="MPC91807.1"/>
    </source>
</evidence>
<sequence length="92" mass="10646">MVKSASSLWDCPIKSSFTFTNRPESRGARTRWRRRERRQLKGTFLCNRGSNEKKRPRGDRERETEKGRNSMPPPPPQPPPLTPHNSHYSAAS</sequence>
<dbReference type="AlphaFoldDB" id="A0A5B7JEL5"/>
<comment type="caution">
    <text evidence="2">The sequence shown here is derived from an EMBL/GenBank/DDBJ whole genome shotgun (WGS) entry which is preliminary data.</text>
</comment>
<feature type="compositionally biased region" description="Basic and acidic residues" evidence="1">
    <location>
        <begin position="50"/>
        <end position="68"/>
    </location>
</feature>
<protein>
    <submittedName>
        <fullName evidence="2">Uncharacterized protein</fullName>
    </submittedName>
</protein>
<dbReference type="Proteomes" id="UP000324222">
    <property type="component" value="Unassembled WGS sequence"/>
</dbReference>
<feature type="compositionally biased region" description="Basic residues" evidence="1">
    <location>
        <begin position="28"/>
        <end position="40"/>
    </location>
</feature>
<evidence type="ECO:0000256" key="1">
    <source>
        <dbReference type="SAM" id="MobiDB-lite"/>
    </source>
</evidence>
<organism evidence="2 3">
    <name type="scientific">Portunus trituberculatus</name>
    <name type="common">Swimming crab</name>
    <name type="synonym">Neptunus trituberculatus</name>
    <dbReference type="NCBI Taxonomy" id="210409"/>
    <lineage>
        <taxon>Eukaryota</taxon>
        <taxon>Metazoa</taxon>
        <taxon>Ecdysozoa</taxon>
        <taxon>Arthropoda</taxon>
        <taxon>Crustacea</taxon>
        <taxon>Multicrustacea</taxon>
        <taxon>Malacostraca</taxon>
        <taxon>Eumalacostraca</taxon>
        <taxon>Eucarida</taxon>
        <taxon>Decapoda</taxon>
        <taxon>Pleocyemata</taxon>
        <taxon>Brachyura</taxon>
        <taxon>Eubrachyura</taxon>
        <taxon>Portunoidea</taxon>
        <taxon>Portunidae</taxon>
        <taxon>Portuninae</taxon>
        <taxon>Portunus</taxon>
    </lineage>
</organism>
<reference evidence="2 3" key="1">
    <citation type="submission" date="2019-05" db="EMBL/GenBank/DDBJ databases">
        <title>Another draft genome of Portunus trituberculatus and its Hox gene families provides insights of decapod evolution.</title>
        <authorList>
            <person name="Jeong J.-H."/>
            <person name="Song I."/>
            <person name="Kim S."/>
            <person name="Choi T."/>
            <person name="Kim D."/>
            <person name="Ryu S."/>
            <person name="Kim W."/>
        </authorList>
    </citation>
    <scope>NUCLEOTIDE SEQUENCE [LARGE SCALE GENOMIC DNA]</scope>
    <source>
        <tissue evidence="2">Muscle</tissue>
    </source>
</reference>
<feature type="region of interest" description="Disordered" evidence="1">
    <location>
        <begin position="1"/>
        <end position="92"/>
    </location>
</feature>
<name>A0A5B7JEL5_PORTR</name>
<proteinExistence type="predicted"/>